<dbReference type="NCBIfam" id="NF002636">
    <property type="entry name" value="PRK02304.1-5"/>
    <property type="match status" value="1"/>
</dbReference>
<evidence type="ECO:0000259" key="12">
    <source>
        <dbReference type="Pfam" id="PF00156"/>
    </source>
</evidence>
<evidence type="ECO:0000313" key="14">
    <source>
        <dbReference type="Proteomes" id="UP001257739"/>
    </source>
</evidence>
<organism evidence="13 14">
    <name type="scientific">Aeromicrobium panaciterrae</name>
    <dbReference type="NCBI Taxonomy" id="363861"/>
    <lineage>
        <taxon>Bacteria</taxon>
        <taxon>Bacillati</taxon>
        <taxon>Actinomycetota</taxon>
        <taxon>Actinomycetes</taxon>
        <taxon>Propionibacteriales</taxon>
        <taxon>Nocardioidaceae</taxon>
        <taxon>Aeromicrobium</taxon>
    </lineage>
</organism>
<dbReference type="NCBIfam" id="TIGR01090">
    <property type="entry name" value="apt"/>
    <property type="match status" value="1"/>
</dbReference>
<dbReference type="Proteomes" id="UP001257739">
    <property type="component" value="Unassembled WGS sequence"/>
</dbReference>
<evidence type="ECO:0000256" key="3">
    <source>
        <dbReference type="ARBA" id="ARBA00004496"/>
    </source>
</evidence>
<dbReference type="GO" id="GO:0003999">
    <property type="term" value="F:adenine phosphoribosyltransferase activity"/>
    <property type="evidence" value="ECO:0007669"/>
    <property type="project" value="UniProtKB-EC"/>
</dbReference>
<protein>
    <recommendedName>
        <fullName evidence="6 11">Adenine phosphoribosyltransferase</fullName>
        <shortName evidence="11">APRT</shortName>
        <ecNumber evidence="6 11">2.4.2.7</ecNumber>
    </recommendedName>
</protein>
<comment type="pathway">
    <text evidence="4 11">Purine metabolism; AMP biosynthesis via salvage pathway; AMP from adenine: step 1/1.</text>
</comment>
<gene>
    <name evidence="11" type="primary">apt</name>
    <name evidence="13" type="ORF">J2X11_001569</name>
</gene>
<dbReference type="PANTHER" id="PTHR32315:SF3">
    <property type="entry name" value="ADENINE PHOSPHORIBOSYLTRANSFERASE"/>
    <property type="match status" value="1"/>
</dbReference>
<dbReference type="InterPro" id="IPR005764">
    <property type="entry name" value="Ade_phspho_trans"/>
</dbReference>
<evidence type="ECO:0000256" key="2">
    <source>
        <dbReference type="ARBA" id="ARBA00003968"/>
    </source>
</evidence>
<comment type="caution">
    <text evidence="13">The sequence shown here is derived from an EMBL/GenBank/DDBJ whole genome shotgun (WGS) entry which is preliminary data.</text>
</comment>
<sequence>MNSATDSAPAPVSALIDRLVRPIEDWPVPGVTFRDITPLLADPEALRLVVDALVDVARTTGPIDAVLGIEARGFIFAPAIALELNAGFVPIRKAGKLPSTSFTTSYDLEYGSAELEMHRDALQPGDRVLVVDDVLATGGTMLAAADLVQQAGAQVAGNIVLIEIQALGGQEKLHPVGGSALRTY</sequence>
<keyword evidence="10 11" id="KW-0660">Purine salvage</keyword>
<dbReference type="Gene3D" id="3.40.50.2020">
    <property type="match status" value="1"/>
</dbReference>
<feature type="domain" description="Phosphoribosyltransferase" evidence="12">
    <location>
        <begin position="39"/>
        <end position="163"/>
    </location>
</feature>
<dbReference type="EMBL" id="JAVDWH010000001">
    <property type="protein sequence ID" value="MDR7086730.1"/>
    <property type="molecule type" value="Genomic_DNA"/>
</dbReference>
<evidence type="ECO:0000256" key="11">
    <source>
        <dbReference type="HAMAP-Rule" id="MF_00004"/>
    </source>
</evidence>
<dbReference type="EC" id="2.4.2.7" evidence="6 11"/>
<dbReference type="InterPro" id="IPR050054">
    <property type="entry name" value="UPRTase/APRTase"/>
</dbReference>
<comment type="similarity">
    <text evidence="5 11">Belongs to the purine/pyrimidine phosphoribosyltransferase family.</text>
</comment>
<dbReference type="InterPro" id="IPR000836">
    <property type="entry name" value="PRTase_dom"/>
</dbReference>
<proteinExistence type="inferred from homology"/>
<keyword evidence="8 11" id="KW-0328">Glycosyltransferase</keyword>
<reference evidence="13 14" key="1">
    <citation type="submission" date="2023-07" db="EMBL/GenBank/DDBJ databases">
        <title>Sorghum-associated microbial communities from plants grown in Nebraska, USA.</title>
        <authorList>
            <person name="Schachtman D."/>
        </authorList>
    </citation>
    <scope>NUCLEOTIDE SEQUENCE [LARGE SCALE GENOMIC DNA]</scope>
    <source>
        <strain evidence="13 14">BE248</strain>
    </source>
</reference>
<keyword evidence="14" id="KW-1185">Reference proteome</keyword>
<comment type="function">
    <text evidence="2 11">Catalyzes a salvage reaction resulting in the formation of AMP, that is energically less costly than de novo synthesis.</text>
</comment>
<evidence type="ECO:0000256" key="10">
    <source>
        <dbReference type="ARBA" id="ARBA00022726"/>
    </source>
</evidence>
<comment type="catalytic activity">
    <reaction evidence="1 11">
        <text>AMP + diphosphate = 5-phospho-alpha-D-ribose 1-diphosphate + adenine</text>
        <dbReference type="Rhea" id="RHEA:16609"/>
        <dbReference type="ChEBI" id="CHEBI:16708"/>
        <dbReference type="ChEBI" id="CHEBI:33019"/>
        <dbReference type="ChEBI" id="CHEBI:58017"/>
        <dbReference type="ChEBI" id="CHEBI:456215"/>
        <dbReference type="EC" id="2.4.2.7"/>
    </reaction>
</comment>
<evidence type="ECO:0000256" key="1">
    <source>
        <dbReference type="ARBA" id="ARBA00000868"/>
    </source>
</evidence>
<dbReference type="RefSeq" id="WP_309969140.1">
    <property type="nucleotide sequence ID" value="NZ_JAVDWH010000001.1"/>
</dbReference>
<keyword evidence="9 11" id="KW-0808">Transferase</keyword>
<dbReference type="SUPFAM" id="SSF53271">
    <property type="entry name" value="PRTase-like"/>
    <property type="match status" value="1"/>
</dbReference>
<comment type="subcellular location">
    <subcellularLocation>
        <location evidence="3 11">Cytoplasm</location>
    </subcellularLocation>
</comment>
<dbReference type="PANTHER" id="PTHR32315">
    <property type="entry name" value="ADENINE PHOSPHORIBOSYLTRANSFERASE"/>
    <property type="match status" value="1"/>
</dbReference>
<evidence type="ECO:0000256" key="7">
    <source>
        <dbReference type="ARBA" id="ARBA00022490"/>
    </source>
</evidence>
<comment type="subunit">
    <text evidence="11">Homodimer.</text>
</comment>
<name>A0ABU1UNG8_9ACTN</name>
<dbReference type="CDD" id="cd06223">
    <property type="entry name" value="PRTases_typeI"/>
    <property type="match status" value="1"/>
</dbReference>
<dbReference type="InterPro" id="IPR029057">
    <property type="entry name" value="PRTase-like"/>
</dbReference>
<evidence type="ECO:0000256" key="5">
    <source>
        <dbReference type="ARBA" id="ARBA00008391"/>
    </source>
</evidence>
<evidence type="ECO:0000256" key="6">
    <source>
        <dbReference type="ARBA" id="ARBA00011893"/>
    </source>
</evidence>
<dbReference type="Pfam" id="PF00156">
    <property type="entry name" value="Pribosyltran"/>
    <property type="match status" value="1"/>
</dbReference>
<dbReference type="HAMAP" id="MF_00004">
    <property type="entry name" value="Aden_phosphoribosyltr"/>
    <property type="match status" value="1"/>
</dbReference>
<evidence type="ECO:0000256" key="4">
    <source>
        <dbReference type="ARBA" id="ARBA00004659"/>
    </source>
</evidence>
<dbReference type="NCBIfam" id="NF002634">
    <property type="entry name" value="PRK02304.1-3"/>
    <property type="match status" value="1"/>
</dbReference>
<accession>A0ABU1UNG8</accession>
<keyword evidence="7 11" id="KW-0963">Cytoplasm</keyword>
<evidence type="ECO:0000256" key="9">
    <source>
        <dbReference type="ARBA" id="ARBA00022679"/>
    </source>
</evidence>
<evidence type="ECO:0000256" key="8">
    <source>
        <dbReference type="ARBA" id="ARBA00022676"/>
    </source>
</evidence>
<evidence type="ECO:0000313" key="13">
    <source>
        <dbReference type="EMBL" id="MDR7086730.1"/>
    </source>
</evidence>